<evidence type="ECO:0000313" key="7">
    <source>
        <dbReference type="EMBL" id="MDC0718663.1"/>
    </source>
</evidence>
<dbReference type="RefSeq" id="WP_272087142.1">
    <property type="nucleotide sequence ID" value="NZ_JAQNDL010000001.1"/>
</dbReference>
<keyword evidence="8" id="KW-1185">Reference proteome</keyword>
<keyword evidence="4 5" id="KW-0067">ATP-binding</keyword>
<dbReference type="Pfam" id="PF00069">
    <property type="entry name" value="Pkinase"/>
    <property type="match status" value="1"/>
</dbReference>
<reference evidence="7 8" key="1">
    <citation type="submission" date="2022-11" db="EMBL/GenBank/DDBJ databases">
        <title>Minimal conservation of predation-associated metabolite biosynthetic gene clusters underscores biosynthetic potential of Myxococcota including descriptions for ten novel species: Archangium lansinium sp. nov., Myxococcus landrumus sp. nov., Nannocystis bai.</title>
        <authorList>
            <person name="Ahearne A."/>
            <person name="Stevens C."/>
            <person name="Dowd S."/>
        </authorList>
    </citation>
    <scope>NUCLEOTIDE SEQUENCE [LARGE SCALE GENOMIC DNA]</scope>
    <source>
        <strain evidence="7 8">BB15-2</strain>
    </source>
</reference>
<evidence type="ECO:0000313" key="8">
    <source>
        <dbReference type="Proteomes" id="UP001221686"/>
    </source>
</evidence>
<dbReference type="Proteomes" id="UP001221686">
    <property type="component" value="Unassembled WGS sequence"/>
</dbReference>
<dbReference type="SUPFAM" id="SSF56112">
    <property type="entry name" value="Protein kinase-like (PK-like)"/>
    <property type="match status" value="1"/>
</dbReference>
<dbReference type="PANTHER" id="PTHR43289">
    <property type="entry name" value="MITOGEN-ACTIVATED PROTEIN KINASE KINASE KINASE 20-RELATED"/>
    <property type="match status" value="1"/>
</dbReference>
<evidence type="ECO:0000256" key="1">
    <source>
        <dbReference type="ARBA" id="ARBA00022679"/>
    </source>
</evidence>
<evidence type="ECO:0000256" key="3">
    <source>
        <dbReference type="ARBA" id="ARBA00022777"/>
    </source>
</evidence>
<gene>
    <name evidence="7" type="ORF">POL25_17285</name>
</gene>
<dbReference type="Gene3D" id="1.10.510.10">
    <property type="entry name" value="Transferase(Phosphotransferase) domain 1"/>
    <property type="match status" value="1"/>
</dbReference>
<dbReference type="InterPro" id="IPR011990">
    <property type="entry name" value="TPR-like_helical_dom_sf"/>
</dbReference>
<accession>A0ABT5DZS7</accession>
<protein>
    <submittedName>
        <fullName evidence="7">Tetratricopeptide repeat protein</fullName>
    </submittedName>
</protein>
<dbReference type="PANTHER" id="PTHR43289:SF6">
    <property type="entry name" value="SERINE_THREONINE-PROTEIN KINASE NEKL-3"/>
    <property type="match status" value="1"/>
</dbReference>
<dbReference type="CDD" id="cd14014">
    <property type="entry name" value="STKc_PknB_like"/>
    <property type="match status" value="1"/>
</dbReference>
<dbReference type="PROSITE" id="PS00107">
    <property type="entry name" value="PROTEIN_KINASE_ATP"/>
    <property type="match status" value="1"/>
</dbReference>
<evidence type="ECO:0000256" key="4">
    <source>
        <dbReference type="ARBA" id="ARBA00022840"/>
    </source>
</evidence>
<dbReference type="InterPro" id="IPR011009">
    <property type="entry name" value="Kinase-like_dom_sf"/>
</dbReference>
<dbReference type="InterPro" id="IPR000719">
    <property type="entry name" value="Prot_kinase_dom"/>
</dbReference>
<dbReference type="EMBL" id="JAQNDL010000001">
    <property type="protein sequence ID" value="MDC0718663.1"/>
    <property type="molecule type" value="Genomic_DNA"/>
</dbReference>
<proteinExistence type="predicted"/>
<comment type="caution">
    <text evidence="7">The sequence shown here is derived from an EMBL/GenBank/DDBJ whole genome shotgun (WGS) entry which is preliminary data.</text>
</comment>
<sequence length="1054" mass="114098">MSAAQPPPPTREDAATLVAPTLADAITLAAGSELEPPRELPGRIGRFTILRELGAGGMGVVYAAYDEQLDRKVAIKLLRGAGDLATSQGHARLLREAQALARLSHPHVVAVYEVGSFSEHVFLAMEYVQGASLRGWLEAAPRPWHEVLRVFTQAGRGLAAAHAAGLVHRDFKPDNAIVGDDGRVRVLDFGLARAPIVEASEPAAEEPTATTGRVTLGSQLTVAGAVVGTPAYIAPELYMRLPADPRSDQFAFCVALWEAIYGQRPFRGATLQALALAICEGQPVPPPPGRRVPAWLHAALVRGLDPDPARRFATMDALLAVLDRDPERARVRLLGAAVLLGVMAMVGFGLRNLAGSRGELCTDGAAKITSIWGQEQKDSLSAALSASDLGYARDLGSRIGLRLDAYAAAWAAAHRDACEATAVRKEQAPELLELRMACLEDRRNALAETVALLREAEAPTLERAVQAVEGLPAIEPCSNASYVRAEHPLPATAAEAIAEAGARKRFERVAALVHANRGREAELELQQVEPEALPQHLGPELLLVRSQVDMANGRRAAARDDAEQAYLAARRAGDDAVARRAALQVLNRLDHDQRARPVWDLWSRLAETEVTRSGSLRDRLSLQLARANYLRTATTEYWRAHDLLVPALEQCEADRECRDSTLGPYLMNGLGMVYTELGDGEASLALNRRALARWIEMLGPRHPVVGGSLDNVSGALELLGRYEEAASVEEEALAVRLAAYGPDAPVVAESYNNLASVLMQLDQVPRAASYLRETARIEEEAYGPEAPELAVTLMNLGSALHKLGHHEEALRLLLRCEQIQRVTLVPYHAETMYAQALLASVLLVRGDLEGSERHFLAALKVIELRREPDFINAAMVQQNYALLLRKLGRAGEARTLLTRLRERLAQRVGESHVYLAELDTAIAGVELALGDAAAAEQRARQAMRLQDASMAADDPRRFETLAILAELLRERRPAEAVALTEQALPMVAAALPAPEVLAALYETLAIALVHSGGDRERARETACVYDQLLRRAGDTSAASRAPLRALKLLTPPCP</sequence>
<name>A0ABT5DZS7_9BACT</name>
<dbReference type="Pfam" id="PF13424">
    <property type="entry name" value="TPR_12"/>
    <property type="match status" value="2"/>
</dbReference>
<evidence type="ECO:0000256" key="5">
    <source>
        <dbReference type="PROSITE-ProRule" id="PRU10141"/>
    </source>
</evidence>
<organism evidence="7 8">
    <name type="scientific">Nannocystis bainbridge</name>
    <dbReference type="NCBI Taxonomy" id="2995303"/>
    <lineage>
        <taxon>Bacteria</taxon>
        <taxon>Pseudomonadati</taxon>
        <taxon>Myxococcota</taxon>
        <taxon>Polyangia</taxon>
        <taxon>Nannocystales</taxon>
        <taxon>Nannocystaceae</taxon>
        <taxon>Nannocystis</taxon>
    </lineage>
</organism>
<dbReference type="InterPro" id="IPR017441">
    <property type="entry name" value="Protein_kinase_ATP_BS"/>
</dbReference>
<dbReference type="Gene3D" id="3.30.200.20">
    <property type="entry name" value="Phosphorylase Kinase, domain 1"/>
    <property type="match status" value="1"/>
</dbReference>
<keyword evidence="3" id="KW-0418">Kinase</keyword>
<evidence type="ECO:0000256" key="2">
    <source>
        <dbReference type="ARBA" id="ARBA00022741"/>
    </source>
</evidence>
<evidence type="ECO:0000259" key="6">
    <source>
        <dbReference type="PROSITE" id="PS50011"/>
    </source>
</evidence>
<feature type="domain" description="Protein kinase" evidence="6">
    <location>
        <begin position="47"/>
        <end position="322"/>
    </location>
</feature>
<dbReference type="PROSITE" id="PS50011">
    <property type="entry name" value="PROTEIN_KINASE_DOM"/>
    <property type="match status" value="1"/>
</dbReference>
<dbReference type="InterPro" id="IPR019734">
    <property type="entry name" value="TPR_rpt"/>
</dbReference>
<keyword evidence="1" id="KW-0808">Transferase</keyword>
<dbReference type="Gene3D" id="1.25.40.10">
    <property type="entry name" value="Tetratricopeptide repeat domain"/>
    <property type="match status" value="2"/>
</dbReference>
<dbReference type="SUPFAM" id="SSF48452">
    <property type="entry name" value="TPR-like"/>
    <property type="match status" value="3"/>
</dbReference>
<dbReference type="SMART" id="SM00028">
    <property type="entry name" value="TPR"/>
    <property type="match status" value="4"/>
</dbReference>
<keyword evidence="2 5" id="KW-0547">Nucleotide-binding</keyword>
<feature type="binding site" evidence="5">
    <location>
        <position position="76"/>
    </location>
    <ligand>
        <name>ATP</name>
        <dbReference type="ChEBI" id="CHEBI:30616"/>
    </ligand>
</feature>